<evidence type="ECO:0000313" key="2">
    <source>
        <dbReference type="EMBL" id="MBP1474107.1"/>
    </source>
</evidence>
<evidence type="ECO:0000259" key="1">
    <source>
        <dbReference type="Pfam" id="PF02371"/>
    </source>
</evidence>
<keyword evidence="3" id="KW-1185">Reference proteome</keyword>
<protein>
    <submittedName>
        <fullName evidence="2">IS110 family transposase</fullName>
    </submittedName>
</protein>
<name>A0ABS4DM42_9GAMM</name>
<feature type="non-terminal residue" evidence="2">
    <location>
        <position position="1"/>
    </location>
</feature>
<evidence type="ECO:0000313" key="3">
    <source>
        <dbReference type="Proteomes" id="UP000823790"/>
    </source>
</evidence>
<sequence>SRRWKSALTTTSTPIPVCGGTPNWSTPSTASGQPLPLFLLALLGDVRRFKRPGQLVAYVGMNPALRESGTLKGKVRLSKTGAAPLRAKLYMPALVAVRHNPVIRAFYERLRANGKAPAWRSAPLCESSSIWSGVWFTTGRGSIHGTRLREGEQDGIYRVFGQP</sequence>
<dbReference type="RefSeq" id="WP_209618259.1">
    <property type="nucleotide sequence ID" value="NZ_JAGJRS010000014.1"/>
</dbReference>
<proteinExistence type="predicted"/>
<dbReference type="PANTHER" id="PTHR33055">
    <property type="entry name" value="TRANSPOSASE FOR INSERTION SEQUENCE ELEMENT IS1111A"/>
    <property type="match status" value="1"/>
</dbReference>
<reference evidence="2 3" key="1">
    <citation type="submission" date="2021-04" db="EMBL/GenBank/DDBJ databases">
        <authorList>
            <person name="Huq M.A."/>
        </authorList>
    </citation>
    <scope>NUCLEOTIDE SEQUENCE [LARGE SCALE GENOMIC DNA]</scope>
    <source>
        <strain evidence="2 3">MAH-13</strain>
    </source>
</reference>
<gene>
    <name evidence="2" type="ORF">J7I44_07335</name>
</gene>
<dbReference type="Proteomes" id="UP000823790">
    <property type="component" value="Unassembled WGS sequence"/>
</dbReference>
<dbReference type="EMBL" id="JAGJRS010000014">
    <property type="protein sequence ID" value="MBP1474107.1"/>
    <property type="molecule type" value="Genomic_DNA"/>
</dbReference>
<dbReference type="InterPro" id="IPR003346">
    <property type="entry name" value="Transposase_20"/>
</dbReference>
<dbReference type="InterPro" id="IPR047650">
    <property type="entry name" value="Transpos_IS110"/>
</dbReference>
<dbReference type="Pfam" id="PF02371">
    <property type="entry name" value="Transposase_20"/>
    <property type="match status" value="1"/>
</dbReference>
<organism evidence="2 3">
    <name type="scientific">Frateuria flava</name>
    <dbReference type="NCBI Taxonomy" id="2821489"/>
    <lineage>
        <taxon>Bacteria</taxon>
        <taxon>Pseudomonadati</taxon>
        <taxon>Pseudomonadota</taxon>
        <taxon>Gammaproteobacteria</taxon>
        <taxon>Lysobacterales</taxon>
        <taxon>Rhodanobacteraceae</taxon>
        <taxon>Frateuria</taxon>
    </lineage>
</organism>
<feature type="domain" description="Transposase IS116/IS110/IS902 C-terminal" evidence="1">
    <location>
        <begin position="39"/>
        <end position="108"/>
    </location>
</feature>
<dbReference type="PANTHER" id="PTHR33055:SF13">
    <property type="entry name" value="TRANSPOSASE"/>
    <property type="match status" value="1"/>
</dbReference>
<accession>A0ABS4DM42</accession>
<comment type="caution">
    <text evidence="2">The sequence shown here is derived from an EMBL/GenBank/DDBJ whole genome shotgun (WGS) entry which is preliminary data.</text>
</comment>